<gene>
    <name evidence="1" type="ORF">M9Y10_034626</name>
</gene>
<reference evidence="1 2" key="1">
    <citation type="submission" date="2024-04" db="EMBL/GenBank/DDBJ databases">
        <title>Tritrichomonas musculus Genome.</title>
        <authorList>
            <person name="Alves-Ferreira E."/>
            <person name="Grigg M."/>
            <person name="Lorenzi H."/>
            <person name="Galac M."/>
        </authorList>
    </citation>
    <scope>NUCLEOTIDE SEQUENCE [LARGE SCALE GENOMIC DNA]</scope>
    <source>
        <strain evidence="1 2">EAF2021</strain>
    </source>
</reference>
<dbReference type="EMBL" id="JAPFFF010000005">
    <property type="protein sequence ID" value="KAK8889872.1"/>
    <property type="molecule type" value="Genomic_DNA"/>
</dbReference>
<accession>A0ABR2KGC2</accession>
<evidence type="ECO:0000313" key="1">
    <source>
        <dbReference type="EMBL" id="KAK8889872.1"/>
    </source>
</evidence>
<name>A0ABR2KGC2_9EUKA</name>
<sequence length="162" mass="18870">MQHRSIIESNNNVIFINDIDISKNYSRTFSKKDVIDYLLSMPDFRKEGEESGQTEEPNKYTSDDLEDYGDLINEEIYNEEELNKINSRYNTNKPIKTIIDNNNSVGANCLTFITNSSFGAVRYKFYNKFVQSKESPRVRGRVCNHYSHCTNNSEQILKQSIK</sequence>
<comment type="caution">
    <text evidence="1">The sequence shown here is derived from an EMBL/GenBank/DDBJ whole genome shotgun (WGS) entry which is preliminary data.</text>
</comment>
<keyword evidence="2" id="KW-1185">Reference proteome</keyword>
<proteinExistence type="predicted"/>
<evidence type="ECO:0000313" key="2">
    <source>
        <dbReference type="Proteomes" id="UP001470230"/>
    </source>
</evidence>
<dbReference type="Proteomes" id="UP001470230">
    <property type="component" value="Unassembled WGS sequence"/>
</dbReference>
<protein>
    <submittedName>
        <fullName evidence="1">Uncharacterized protein</fullName>
    </submittedName>
</protein>
<organism evidence="1 2">
    <name type="scientific">Tritrichomonas musculus</name>
    <dbReference type="NCBI Taxonomy" id="1915356"/>
    <lineage>
        <taxon>Eukaryota</taxon>
        <taxon>Metamonada</taxon>
        <taxon>Parabasalia</taxon>
        <taxon>Tritrichomonadida</taxon>
        <taxon>Tritrichomonadidae</taxon>
        <taxon>Tritrichomonas</taxon>
    </lineage>
</organism>